<sequence>MSSSTHSILSTTIPLYNTLIDHAKEIINTENIISIKVAAEKCKEKLLEYYNRTNETYLIATILNPRFKTLISSIYNTFYAPTLSEVSNENESFEQKNSIIGCLFKKCCTEKIDELQVYLSLPTVDETVNFLECVSSEQCFSISKNLITDNRNQLAGKTVRASKEVYNNNAEISEEEASDSESVVTVNSFQSEHEEWRKMAKLEKYKAWVKVSVVKGKNLGEKIQNITSALDKNIITIRTEKNRDDRELYIAIYFGKKEDMEKA</sequence>
<dbReference type="AlphaFoldDB" id="A0A9N8YY51"/>
<dbReference type="Proteomes" id="UP000789706">
    <property type="component" value="Unassembled WGS sequence"/>
</dbReference>
<dbReference type="GO" id="GO:0003677">
    <property type="term" value="F:DNA binding"/>
    <property type="evidence" value="ECO:0007669"/>
    <property type="project" value="InterPro"/>
</dbReference>
<evidence type="ECO:0000313" key="2">
    <source>
        <dbReference type="EMBL" id="CAG8455508.1"/>
    </source>
</evidence>
<dbReference type="OrthoDB" id="2428298at2759"/>
<evidence type="ECO:0000259" key="1">
    <source>
        <dbReference type="Pfam" id="PF14372"/>
    </source>
</evidence>
<dbReference type="InterPro" id="IPR012337">
    <property type="entry name" value="RNaseH-like_sf"/>
</dbReference>
<dbReference type="SUPFAM" id="SSF53098">
    <property type="entry name" value="Ribonuclease H-like"/>
    <property type="match status" value="1"/>
</dbReference>
<name>A0A9N8YY51_9GLOM</name>
<reference evidence="2" key="1">
    <citation type="submission" date="2021-06" db="EMBL/GenBank/DDBJ databases">
        <authorList>
            <person name="Kallberg Y."/>
            <person name="Tangrot J."/>
            <person name="Rosling A."/>
        </authorList>
    </citation>
    <scope>NUCLEOTIDE SEQUENCE</scope>
    <source>
        <strain evidence="2">AZ414A</strain>
    </source>
</reference>
<gene>
    <name evidence="2" type="ORF">DEBURN_LOCUS2390</name>
</gene>
<dbReference type="InterPro" id="IPR025525">
    <property type="entry name" value="hAT-like_transposase_RNase-H"/>
</dbReference>
<comment type="caution">
    <text evidence="2">The sequence shown here is derived from an EMBL/GenBank/DDBJ whole genome shotgun (WGS) entry which is preliminary data.</text>
</comment>
<keyword evidence="3" id="KW-1185">Reference proteome</keyword>
<protein>
    <submittedName>
        <fullName evidence="2">6580_t:CDS:1</fullName>
    </submittedName>
</protein>
<organism evidence="2 3">
    <name type="scientific">Diversispora eburnea</name>
    <dbReference type="NCBI Taxonomy" id="1213867"/>
    <lineage>
        <taxon>Eukaryota</taxon>
        <taxon>Fungi</taxon>
        <taxon>Fungi incertae sedis</taxon>
        <taxon>Mucoromycota</taxon>
        <taxon>Glomeromycotina</taxon>
        <taxon>Glomeromycetes</taxon>
        <taxon>Diversisporales</taxon>
        <taxon>Diversisporaceae</taxon>
        <taxon>Diversispora</taxon>
    </lineage>
</organism>
<proteinExistence type="predicted"/>
<dbReference type="Pfam" id="PF14372">
    <property type="entry name" value="hAT-like_RNase-H"/>
    <property type="match status" value="1"/>
</dbReference>
<dbReference type="EMBL" id="CAJVPK010000130">
    <property type="protein sequence ID" value="CAG8455508.1"/>
    <property type="molecule type" value="Genomic_DNA"/>
</dbReference>
<feature type="domain" description="hAT-like transposase RNase-H fold" evidence="1">
    <location>
        <begin position="24"/>
        <end position="82"/>
    </location>
</feature>
<accession>A0A9N8YY51</accession>
<feature type="non-terminal residue" evidence="2">
    <location>
        <position position="263"/>
    </location>
</feature>
<evidence type="ECO:0000313" key="3">
    <source>
        <dbReference type="Proteomes" id="UP000789706"/>
    </source>
</evidence>